<proteinExistence type="predicted"/>
<feature type="non-terminal residue" evidence="2">
    <location>
        <position position="1"/>
    </location>
</feature>
<evidence type="ECO:0000256" key="1">
    <source>
        <dbReference type="SAM" id="MobiDB-lite"/>
    </source>
</evidence>
<keyword evidence="3" id="KW-1185">Reference proteome</keyword>
<organism evidence="2 3">
    <name type="scientific">Armillaria borealis</name>
    <dbReference type="NCBI Taxonomy" id="47425"/>
    <lineage>
        <taxon>Eukaryota</taxon>
        <taxon>Fungi</taxon>
        <taxon>Dikarya</taxon>
        <taxon>Basidiomycota</taxon>
        <taxon>Agaricomycotina</taxon>
        <taxon>Agaricomycetes</taxon>
        <taxon>Agaricomycetidae</taxon>
        <taxon>Agaricales</taxon>
        <taxon>Marasmiineae</taxon>
        <taxon>Physalacriaceae</taxon>
        <taxon>Armillaria</taxon>
    </lineage>
</organism>
<feature type="compositionally biased region" description="Pro residues" evidence="1">
    <location>
        <begin position="111"/>
        <end position="121"/>
    </location>
</feature>
<sequence>MTPVTLRINHHGYAGTFPLKATRLPPALWSVGFQHDLDAQVNAIWPGVQTFNPYTADDPHRPAVDIRCAVSTIRVDIDVADLIQEAVRLENAHSLEDDLDEFNDIHIMPECHPPAPPPTPLMAPGSKRAAESSATEEL</sequence>
<dbReference type="Proteomes" id="UP001175226">
    <property type="component" value="Unassembled WGS sequence"/>
</dbReference>
<comment type="caution">
    <text evidence="2">The sequence shown here is derived from an EMBL/GenBank/DDBJ whole genome shotgun (WGS) entry which is preliminary data.</text>
</comment>
<evidence type="ECO:0000313" key="2">
    <source>
        <dbReference type="EMBL" id="KAK0429695.1"/>
    </source>
</evidence>
<name>A0AA39MDN6_9AGAR</name>
<evidence type="ECO:0000313" key="3">
    <source>
        <dbReference type="Proteomes" id="UP001175226"/>
    </source>
</evidence>
<gene>
    <name evidence="2" type="ORF">EV421DRAFT_1745186</name>
</gene>
<accession>A0AA39MDN6</accession>
<feature type="region of interest" description="Disordered" evidence="1">
    <location>
        <begin position="111"/>
        <end position="138"/>
    </location>
</feature>
<reference evidence="2" key="1">
    <citation type="submission" date="2023-06" db="EMBL/GenBank/DDBJ databases">
        <authorList>
            <consortium name="Lawrence Berkeley National Laboratory"/>
            <person name="Ahrendt S."/>
            <person name="Sahu N."/>
            <person name="Indic B."/>
            <person name="Wong-Bajracharya J."/>
            <person name="Merenyi Z."/>
            <person name="Ke H.-M."/>
            <person name="Monk M."/>
            <person name="Kocsube S."/>
            <person name="Drula E."/>
            <person name="Lipzen A."/>
            <person name="Balint B."/>
            <person name="Henrissat B."/>
            <person name="Andreopoulos B."/>
            <person name="Martin F.M."/>
            <person name="Harder C.B."/>
            <person name="Rigling D."/>
            <person name="Ford K.L."/>
            <person name="Foster G.D."/>
            <person name="Pangilinan J."/>
            <person name="Papanicolaou A."/>
            <person name="Barry K."/>
            <person name="LaButti K."/>
            <person name="Viragh M."/>
            <person name="Koriabine M."/>
            <person name="Yan M."/>
            <person name="Riley R."/>
            <person name="Champramary S."/>
            <person name="Plett K.L."/>
            <person name="Tsai I.J."/>
            <person name="Slot J."/>
            <person name="Sipos G."/>
            <person name="Plett J."/>
            <person name="Nagy L.G."/>
            <person name="Grigoriev I.V."/>
        </authorList>
    </citation>
    <scope>NUCLEOTIDE SEQUENCE</scope>
    <source>
        <strain evidence="2">FPL87.14</strain>
    </source>
</reference>
<protein>
    <submittedName>
        <fullName evidence="2">Uncharacterized protein</fullName>
    </submittedName>
</protein>
<dbReference type="AlphaFoldDB" id="A0AA39MDN6"/>
<dbReference type="EMBL" id="JAUEPT010000218">
    <property type="protein sequence ID" value="KAK0429695.1"/>
    <property type="molecule type" value="Genomic_DNA"/>
</dbReference>